<feature type="domain" description="PiggyBac transposable element-derived protein" evidence="1">
    <location>
        <begin position="1"/>
        <end position="90"/>
    </location>
</feature>
<gene>
    <name evidence="2" type="ORF">EEDITHA_LOCUS8579</name>
</gene>
<sequence>MSVAPLPNIRMYWETELGLPVVRDTMTLNRFEKIRCFLDFNDNSLQVPSGKPGHDRLHKIRPVLETLRKKCQKIPKREALSVDEQMCDTNEVGTVMWYDNKPVVLSSSFVGKQPTEKVTRYCKKQKKYVEVGCPKINNTPTLFKLKDFKLDIAKSLCMCGQSLVKKRGRPSSATDDLIEIKKKKSNIAILPPKDVRRDGFNHLPVWNLKRQRCKYPQCKGKTYISCEKCRVELCLNKDNNCFYRFHQ</sequence>
<accession>A0AAU9U136</accession>
<proteinExistence type="predicted"/>
<keyword evidence="3" id="KW-1185">Reference proteome</keyword>
<evidence type="ECO:0000259" key="1">
    <source>
        <dbReference type="Pfam" id="PF13843"/>
    </source>
</evidence>
<organism evidence="2 3">
    <name type="scientific">Euphydryas editha</name>
    <name type="common">Edith's checkerspot</name>
    <dbReference type="NCBI Taxonomy" id="104508"/>
    <lineage>
        <taxon>Eukaryota</taxon>
        <taxon>Metazoa</taxon>
        <taxon>Ecdysozoa</taxon>
        <taxon>Arthropoda</taxon>
        <taxon>Hexapoda</taxon>
        <taxon>Insecta</taxon>
        <taxon>Pterygota</taxon>
        <taxon>Neoptera</taxon>
        <taxon>Endopterygota</taxon>
        <taxon>Lepidoptera</taxon>
        <taxon>Glossata</taxon>
        <taxon>Ditrysia</taxon>
        <taxon>Papilionoidea</taxon>
        <taxon>Nymphalidae</taxon>
        <taxon>Nymphalinae</taxon>
        <taxon>Euphydryas</taxon>
    </lineage>
</organism>
<dbReference type="AlphaFoldDB" id="A0AAU9U136"/>
<evidence type="ECO:0000313" key="2">
    <source>
        <dbReference type="EMBL" id="CAH2092858.1"/>
    </source>
</evidence>
<evidence type="ECO:0000313" key="3">
    <source>
        <dbReference type="Proteomes" id="UP001153954"/>
    </source>
</evidence>
<reference evidence="2" key="1">
    <citation type="submission" date="2022-03" db="EMBL/GenBank/DDBJ databases">
        <authorList>
            <person name="Tunstrom K."/>
        </authorList>
    </citation>
    <scope>NUCLEOTIDE SEQUENCE</scope>
</reference>
<protein>
    <recommendedName>
        <fullName evidence="1">PiggyBac transposable element-derived protein domain-containing protein</fullName>
    </recommendedName>
</protein>
<comment type="caution">
    <text evidence="2">The sequence shown here is derived from an EMBL/GenBank/DDBJ whole genome shotgun (WGS) entry which is preliminary data.</text>
</comment>
<dbReference type="Pfam" id="PF13843">
    <property type="entry name" value="DDE_Tnp_1_7"/>
    <property type="match status" value="1"/>
</dbReference>
<name>A0AAU9U136_EUPED</name>
<dbReference type="PANTHER" id="PTHR47272">
    <property type="entry name" value="DDE_TNP_1_7 DOMAIN-CONTAINING PROTEIN"/>
    <property type="match status" value="1"/>
</dbReference>
<dbReference type="EMBL" id="CAKOGL010000012">
    <property type="protein sequence ID" value="CAH2092858.1"/>
    <property type="molecule type" value="Genomic_DNA"/>
</dbReference>
<dbReference type="Proteomes" id="UP001153954">
    <property type="component" value="Unassembled WGS sequence"/>
</dbReference>
<dbReference type="InterPro" id="IPR029526">
    <property type="entry name" value="PGBD"/>
</dbReference>